<evidence type="ECO:0000256" key="1">
    <source>
        <dbReference type="SAM" id="MobiDB-lite"/>
    </source>
</evidence>
<proteinExistence type="predicted"/>
<dbReference type="InterPro" id="IPR029526">
    <property type="entry name" value="PGBD"/>
</dbReference>
<name>A0A8K0GCD6_IGNLU</name>
<feature type="compositionally biased region" description="Low complexity" evidence="1">
    <location>
        <begin position="18"/>
        <end position="28"/>
    </location>
</feature>
<evidence type="ECO:0000259" key="2">
    <source>
        <dbReference type="Pfam" id="PF13843"/>
    </source>
</evidence>
<gene>
    <name evidence="3" type="ORF">ILUMI_06638</name>
</gene>
<keyword evidence="4" id="KW-1185">Reference proteome</keyword>
<evidence type="ECO:0000313" key="4">
    <source>
        <dbReference type="Proteomes" id="UP000801492"/>
    </source>
</evidence>
<feature type="region of interest" description="Disordered" evidence="1">
    <location>
        <begin position="1"/>
        <end position="35"/>
    </location>
</feature>
<reference evidence="3" key="1">
    <citation type="submission" date="2019-08" db="EMBL/GenBank/DDBJ databases">
        <title>The genome of the North American firefly Photinus pyralis.</title>
        <authorList>
            <consortium name="Photinus pyralis genome working group"/>
            <person name="Fallon T.R."/>
            <person name="Sander Lower S.E."/>
            <person name="Weng J.-K."/>
        </authorList>
    </citation>
    <scope>NUCLEOTIDE SEQUENCE</scope>
    <source>
        <strain evidence="3">TRF0915ILg1</strain>
        <tissue evidence="3">Whole body</tissue>
    </source>
</reference>
<sequence length="324" mass="37181">MVKFLQNENCNKTVDPPSVSSSTSSKEGTGSGNIEAILPSTKTEKTIQIFQEELSLQERTELNEVSKIEKIYPGKQPDGSYQQSNSPVDAVKRVVEPVQSTNRNITMDIWFISIPLPMELLKYKNLLVVSTMHHDNETDPVTKKPEIIMEYNRSRFGGDMVDKMCTLYNVSRNSRRWPLTSFSDLMNIGKLNALNLYVANKNYEKIEKREFLSTLAKDLSKPLILKRTYMKNIPKNIRNRIRFLVRLDNSLTSEEEPQAKVARIGKRTLSSLFTKQEDTCLRPVFYSWMEQQAGRGATQISSVLLDFLKQTTFSPDINYVKTFL</sequence>
<dbReference type="AlphaFoldDB" id="A0A8K0GCD6"/>
<organism evidence="3 4">
    <name type="scientific">Ignelater luminosus</name>
    <name type="common">Cucubano</name>
    <name type="synonym">Pyrophorus luminosus</name>
    <dbReference type="NCBI Taxonomy" id="2038154"/>
    <lineage>
        <taxon>Eukaryota</taxon>
        <taxon>Metazoa</taxon>
        <taxon>Ecdysozoa</taxon>
        <taxon>Arthropoda</taxon>
        <taxon>Hexapoda</taxon>
        <taxon>Insecta</taxon>
        <taxon>Pterygota</taxon>
        <taxon>Neoptera</taxon>
        <taxon>Endopterygota</taxon>
        <taxon>Coleoptera</taxon>
        <taxon>Polyphaga</taxon>
        <taxon>Elateriformia</taxon>
        <taxon>Elateroidea</taxon>
        <taxon>Elateridae</taxon>
        <taxon>Agrypninae</taxon>
        <taxon>Pyrophorini</taxon>
        <taxon>Ignelater</taxon>
    </lineage>
</organism>
<protein>
    <recommendedName>
        <fullName evidence="2">PiggyBac transposable element-derived protein domain-containing protein</fullName>
    </recommendedName>
</protein>
<dbReference type="Proteomes" id="UP000801492">
    <property type="component" value="Unassembled WGS sequence"/>
</dbReference>
<dbReference type="EMBL" id="VTPC01002760">
    <property type="protein sequence ID" value="KAF2899535.1"/>
    <property type="molecule type" value="Genomic_DNA"/>
</dbReference>
<dbReference type="OrthoDB" id="6077919at2759"/>
<feature type="domain" description="PiggyBac transposable element-derived protein" evidence="2">
    <location>
        <begin position="131"/>
        <end position="193"/>
    </location>
</feature>
<comment type="caution">
    <text evidence="3">The sequence shown here is derived from an EMBL/GenBank/DDBJ whole genome shotgun (WGS) entry which is preliminary data.</text>
</comment>
<evidence type="ECO:0000313" key="3">
    <source>
        <dbReference type="EMBL" id="KAF2899535.1"/>
    </source>
</evidence>
<feature type="compositionally biased region" description="Polar residues" evidence="1">
    <location>
        <begin position="1"/>
        <end position="12"/>
    </location>
</feature>
<accession>A0A8K0GCD6</accession>
<dbReference type="Pfam" id="PF13843">
    <property type="entry name" value="DDE_Tnp_1_7"/>
    <property type="match status" value="1"/>
</dbReference>